<reference evidence="3" key="1">
    <citation type="submission" date="2013-06" db="EMBL/GenBank/DDBJ databases">
        <authorList>
            <person name="Zhao Q."/>
        </authorList>
    </citation>
    <scope>NUCLEOTIDE SEQUENCE</scope>
    <source>
        <strain evidence="3">cv. W1943</strain>
    </source>
</reference>
<feature type="compositionally biased region" description="Low complexity" evidence="1">
    <location>
        <begin position="171"/>
        <end position="184"/>
    </location>
</feature>
<evidence type="ECO:0000313" key="2">
    <source>
        <dbReference type="EnsemblPlants" id="ORUFI12G15290.1"/>
    </source>
</evidence>
<feature type="region of interest" description="Disordered" evidence="1">
    <location>
        <begin position="14"/>
        <end position="94"/>
    </location>
</feature>
<sequence length="202" mass="20855">MTRRVGGVRLLARASSGSQRWRRLAAAAGAAGDDDGLRRRRLAAAAGGRPPPGSGGGGPVAAGGEPSGGVGNGVAGDGDGLRRWRMGEARGKRLRAPPVGRIRRHSARARRGHRRRWVGRERLGGDGRGAQTARAGPDRDLLPTPVACELSGARSVGYDWATADPGKASCSLVLPSPMTPTSLSSRRRRPPLDAVNVGSGLA</sequence>
<feature type="compositionally biased region" description="Basic and acidic residues" evidence="1">
    <location>
        <begin position="79"/>
        <end position="91"/>
    </location>
</feature>
<feature type="region of interest" description="Disordered" evidence="1">
    <location>
        <begin position="121"/>
        <end position="140"/>
    </location>
</feature>
<name>A0A0E0RI05_ORYRU</name>
<dbReference type="Proteomes" id="UP000008022">
    <property type="component" value="Unassembled WGS sequence"/>
</dbReference>
<keyword evidence="3" id="KW-1185">Reference proteome</keyword>
<feature type="compositionally biased region" description="Gly residues" evidence="1">
    <location>
        <begin position="54"/>
        <end position="78"/>
    </location>
</feature>
<proteinExistence type="predicted"/>
<accession>A0A0E0RI05</accession>
<reference evidence="2" key="2">
    <citation type="submission" date="2015-06" db="UniProtKB">
        <authorList>
            <consortium name="EnsemblPlants"/>
        </authorList>
    </citation>
    <scope>IDENTIFICATION</scope>
</reference>
<feature type="region of interest" description="Disordered" evidence="1">
    <location>
        <begin position="168"/>
        <end position="202"/>
    </location>
</feature>
<protein>
    <submittedName>
        <fullName evidence="2">Uncharacterized protein</fullName>
    </submittedName>
</protein>
<dbReference type="HOGENOM" id="CLU_1605402_0_0_1"/>
<dbReference type="AlphaFoldDB" id="A0A0E0RI05"/>
<dbReference type="OMA" id="ACELSGI"/>
<dbReference type="EnsemblPlants" id="ORUFI12G15290.1">
    <property type="protein sequence ID" value="ORUFI12G15290.1"/>
    <property type="gene ID" value="ORUFI12G15290"/>
</dbReference>
<evidence type="ECO:0000256" key="1">
    <source>
        <dbReference type="SAM" id="MobiDB-lite"/>
    </source>
</evidence>
<organism evidence="2 3">
    <name type="scientific">Oryza rufipogon</name>
    <name type="common">Brownbeard rice</name>
    <name type="synonym">Asian wild rice</name>
    <dbReference type="NCBI Taxonomy" id="4529"/>
    <lineage>
        <taxon>Eukaryota</taxon>
        <taxon>Viridiplantae</taxon>
        <taxon>Streptophyta</taxon>
        <taxon>Embryophyta</taxon>
        <taxon>Tracheophyta</taxon>
        <taxon>Spermatophyta</taxon>
        <taxon>Magnoliopsida</taxon>
        <taxon>Liliopsida</taxon>
        <taxon>Poales</taxon>
        <taxon>Poaceae</taxon>
        <taxon>BOP clade</taxon>
        <taxon>Oryzoideae</taxon>
        <taxon>Oryzeae</taxon>
        <taxon>Oryzinae</taxon>
        <taxon>Oryza</taxon>
    </lineage>
</organism>
<dbReference type="Gramene" id="ORUFI12G15290.1">
    <property type="protein sequence ID" value="ORUFI12G15290.1"/>
    <property type="gene ID" value="ORUFI12G15290"/>
</dbReference>
<evidence type="ECO:0000313" key="3">
    <source>
        <dbReference type="Proteomes" id="UP000008022"/>
    </source>
</evidence>